<feature type="domain" description="FAD-binding oxidoreductase/transferase type 4 C-terminal" evidence="7">
    <location>
        <begin position="3"/>
        <end position="89"/>
    </location>
</feature>
<dbReference type="AlphaFoldDB" id="A0A9N9DSY8"/>
<comment type="cofactor">
    <cofactor evidence="1">
        <name>FAD</name>
        <dbReference type="ChEBI" id="CHEBI:57692"/>
    </cofactor>
</comment>
<name>A0A9N9DSY8_9GLOM</name>
<dbReference type="Pfam" id="PF02913">
    <property type="entry name" value="FAD-oxidase_C"/>
    <property type="match status" value="1"/>
</dbReference>
<comment type="catalytic activity">
    <reaction evidence="6">
        <text>(R)-lactate + 2 Fe(III)-[cytochrome c] = 2 Fe(II)-[cytochrome c] + pyruvate + 2 H(+)</text>
        <dbReference type="Rhea" id="RHEA:13521"/>
        <dbReference type="Rhea" id="RHEA-COMP:10350"/>
        <dbReference type="Rhea" id="RHEA-COMP:14399"/>
        <dbReference type="ChEBI" id="CHEBI:15361"/>
        <dbReference type="ChEBI" id="CHEBI:15378"/>
        <dbReference type="ChEBI" id="CHEBI:16004"/>
        <dbReference type="ChEBI" id="CHEBI:29033"/>
        <dbReference type="ChEBI" id="CHEBI:29034"/>
        <dbReference type="EC" id="1.1.2.4"/>
    </reaction>
</comment>
<protein>
    <submittedName>
        <fullName evidence="8">11129_t:CDS:1</fullName>
    </submittedName>
</protein>
<accession>A0A9N9DSY8</accession>
<dbReference type="PANTHER" id="PTHR43716">
    <property type="entry name" value="D-2-HYDROXYGLUTARATE DEHYDROGENASE, MITOCHONDRIAL"/>
    <property type="match status" value="1"/>
</dbReference>
<keyword evidence="3" id="KW-0285">Flavoprotein</keyword>
<dbReference type="FunFam" id="1.10.45.10:FF:000001">
    <property type="entry name" value="D-lactate dehydrogenase mitochondrial"/>
    <property type="match status" value="1"/>
</dbReference>
<comment type="caution">
    <text evidence="8">The sequence shown here is derived from an EMBL/GenBank/DDBJ whole genome shotgun (WGS) entry which is preliminary data.</text>
</comment>
<comment type="similarity">
    <text evidence="2">Belongs to the FAD-binding oxidoreductase/transferase type 4 family.</text>
</comment>
<dbReference type="Proteomes" id="UP000789396">
    <property type="component" value="Unassembled WGS sequence"/>
</dbReference>
<dbReference type="PANTHER" id="PTHR43716:SF1">
    <property type="entry name" value="D-2-HYDROXYGLUTARATE DEHYDROGENASE, MITOCHONDRIAL"/>
    <property type="match status" value="1"/>
</dbReference>
<keyword evidence="4" id="KW-0274">FAD</keyword>
<dbReference type="SUPFAM" id="SSF55103">
    <property type="entry name" value="FAD-linked oxidases, C-terminal domain"/>
    <property type="match status" value="1"/>
</dbReference>
<dbReference type="InterPro" id="IPR016171">
    <property type="entry name" value="Vanillyl_alc_oxidase_C-sub2"/>
</dbReference>
<dbReference type="InterPro" id="IPR051264">
    <property type="entry name" value="FAD-oxidored/transferase_4"/>
</dbReference>
<evidence type="ECO:0000313" key="8">
    <source>
        <dbReference type="EMBL" id="CAG8651211.1"/>
    </source>
</evidence>
<evidence type="ECO:0000313" key="9">
    <source>
        <dbReference type="Proteomes" id="UP000789396"/>
    </source>
</evidence>
<sequence>MEILMEKGVVENGVVAQDNTQIRNLWAIREGIPEAGGKAGSVYKYDLSIPVPVFYNIIEDMGNRLKDAGIFGKDKLVTDVVGYGHIGDGLMKADCIGYSKSQKMISMMKQIKQSIDPNGIMNPYKYIL</sequence>
<dbReference type="GO" id="GO:0050660">
    <property type="term" value="F:flavin adenine dinucleotide binding"/>
    <property type="evidence" value="ECO:0007669"/>
    <property type="project" value="InterPro"/>
</dbReference>
<dbReference type="Gene3D" id="3.30.70.2190">
    <property type="match status" value="1"/>
</dbReference>
<reference evidence="8" key="1">
    <citation type="submission" date="2021-06" db="EMBL/GenBank/DDBJ databases">
        <authorList>
            <person name="Kallberg Y."/>
            <person name="Tangrot J."/>
            <person name="Rosling A."/>
        </authorList>
    </citation>
    <scope>NUCLEOTIDE SEQUENCE</scope>
    <source>
        <strain evidence="8">IN212</strain>
    </source>
</reference>
<dbReference type="GO" id="GO:0005739">
    <property type="term" value="C:mitochondrion"/>
    <property type="evidence" value="ECO:0007669"/>
    <property type="project" value="TreeGrafter"/>
</dbReference>
<dbReference type="OrthoDB" id="5332616at2759"/>
<dbReference type="Gene3D" id="1.10.45.10">
    <property type="entry name" value="Vanillyl-alcohol Oxidase, Chain A, domain 4"/>
    <property type="match status" value="1"/>
</dbReference>
<keyword evidence="9" id="KW-1185">Reference proteome</keyword>
<evidence type="ECO:0000259" key="7">
    <source>
        <dbReference type="Pfam" id="PF02913"/>
    </source>
</evidence>
<dbReference type="GO" id="GO:0004458">
    <property type="term" value="F:D-lactate dehydrogenase (cytochrome) activity"/>
    <property type="evidence" value="ECO:0007669"/>
    <property type="project" value="UniProtKB-EC"/>
</dbReference>
<gene>
    <name evidence="8" type="ORF">RFULGI_LOCUS8464</name>
</gene>
<dbReference type="EMBL" id="CAJVPZ010013709">
    <property type="protein sequence ID" value="CAG8651211.1"/>
    <property type="molecule type" value="Genomic_DNA"/>
</dbReference>
<evidence type="ECO:0000256" key="4">
    <source>
        <dbReference type="ARBA" id="ARBA00022827"/>
    </source>
</evidence>
<evidence type="ECO:0000256" key="3">
    <source>
        <dbReference type="ARBA" id="ARBA00022630"/>
    </source>
</evidence>
<organism evidence="8 9">
    <name type="scientific">Racocetra fulgida</name>
    <dbReference type="NCBI Taxonomy" id="60492"/>
    <lineage>
        <taxon>Eukaryota</taxon>
        <taxon>Fungi</taxon>
        <taxon>Fungi incertae sedis</taxon>
        <taxon>Mucoromycota</taxon>
        <taxon>Glomeromycotina</taxon>
        <taxon>Glomeromycetes</taxon>
        <taxon>Diversisporales</taxon>
        <taxon>Gigasporaceae</taxon>
        <taxon>Racocetra</taxon>
    </lineage>
</organism>
<dbReference type="InterPro" id="IPR004113">
    <property type="entry name" value="FAD-bd_oxidored_4_C"/>
</dbReference>
<evidence type="ECO:0000256" key="2">
    <source>
        <dbReference type="ARBA" id="ARBA00008000"/>
    </source>
</evidence>
<keyword evidence="5" id="KW-0560">Oxidoreductase</keyword>
<evidence type="ECO:0000256" key="1">
    <source>
        <dbReference type="ARBA" id="ARBA00001974"/>
    </source>
</evidence>
<evidence type="ECO:0000256" key="6">
    <source>
        <dbReference type="ARBA" id="ARBA00051436"/>
    </source>
</evidence>
<dbReference type="InterPro" id="IPR016164">
    <property type="entry name" value="FAD-linked_Oxase-like_C"/>
</dbReference>
<proteinExistence type="inferred from homology"/>
<evidence type="ECO:0000256" key="5">
    <source>
        <dbReference type="ARBA" id="ARBA00023002"/>
    </source>
</evidence>